<dbReference type="FunFam" id="2.30.30.40:FF:000072">
    <property type="entry name" value="Unconventional Myosin IB"/>
    <property type="match status" value="1"/>
</dbReference>
<evidence type="ECO:0000313" key="12">
    <source>
        <dbReference type="EMBL" id="CAH0112216.1"/>
    </source>
</evidence>
<dbReference type="Gene3D" id="1.20.1270.60">
    <property type="entry name" value="Arfaptin homology (AH) domain/BAR domain"/>
    <property type="match status" value="1"/>
</dbReference>
<name>A0A8J2S7N0_9CRUS</name>
<dbReference type="SMART" id="SM00055">
    <property type="entry name" value="FCH"/>
    <property type="match status" value="1"/>
</dbReference>
<protein>
    <recommendedName>
        <fullName evidence="14">Nostrin</fullName>
    </recommendedName>
</protein>
<dbReference type="InterPro" id="IPR027267">
    <property type="entry name" value="AH/BAR_dom_sf"/>
</dbReference>
<dbReference type="EMBL" id="CAKKLH010000324">
    <property type="protein sequence ID" value="CAH0112216.1"/>
    <property type="molecule type" value="Genomic_DNA"/>
</dbReference>
<feature type="compositionally biased region" description="Acidic residues" evidence="9">
    <location>
        <begin position="178"/>
        <end position="189"/>
    </location>
</feature>
<feature type="domain" description="F-BAR" evidence="11">
    <location>
        <begin position="525"/>
        <end position="793"/>
    </location>
</feature>
<dbReference type="OrthoDB" id="28357at2759"/>
<dbReference type="Pfam" id="PF25610">
    <property type="entry name" value="HR1_TOCA"/>
    <property type="match status" value="1"/>
</dbReference>
<dbReference type="PROSITE" id="PS50002">
    <property type="entry name" value="SH3"/>
    <property type="match status" value="1"/>
</dbReference>
<dbReference type="PRINTS" id="PR00452">
    <property type="entry name" value="SH3DOMAIN"/>
</dbReference>
<evidence type="ECO:0000256" key="1">
    <source>
        <dbReference type="ARBA" id="ARBA00004245"/>
    </source>
</evidence>
<dbReference type="PANTHER" id="PTHR23065">
    <property type="entry name" value="PROLINE-SERINE-THREONINE PHOSPHATASE INTERACTING PROTEIN 1"/>
    <property type="match status" value="1"/>
</dbReference>
<feature type="region of interest" description="Disordered" evidence="9">
    <location>
        <begin position="266"/>
        <end position="355"/>
    </location>
</feature>
<comment type="caution">
    <text evidence="12">The sequence shown here is derived from an EMBL/GenBank/DDBJ whole genome shotgun (WGS) entry which is preliminary data.</text>
</comment>
<sequence length="1077" mass="119242">MSSYKFSNKKPSVKELLEGATFRKTFTPKQPAPPPPLPPPTSSAKVHPSTTTNSSRTEVTNDKKIFNRLCDLFGKDVSTMNQVIEFQSDPPAKAAADVLGYSYQTPVSTVADVQMVVNHNKKLMKAIVEEDDEQAEMKDRLMKEIKQKISERRRRILQQRRDLFNDSTISTSSSADIVVEEEEEEDEQDTKEAAAANSRDLWKAVPALADPDADSSFEEEERGRWDPDAAFSEVERILESLESNAALNEELVGRFRLTDHVHRREQDCGGGDVIESSGNGDEDKHSDDSGMSSSADSSTVSSSSASSSSSRQEASVVVKPVRKSKQQVASASSSIATIHVSSSNDDHQISSNGPSDEEMMHNLNSSMHIYSVAHDSPVIIDSISINLDDDDVQSSIRGGDHRIRLDLSSLAPTPTPSLSSITTFGGGGPEGRRRSGTSSLTNSAGEMFGSLRSNLSAGAYSTGEALNRIAQHVTDNIVRPIADTMGEAGDGLVRAAEPLVQHLQLLSTRLQVRYRHAAQHKQWLPQLREAADWIEDIPKSQNGFEELRLHVKEGGDLCKELSAILQERSELEASYAKGLAKLASKLLKTTGELQGPHGTVTAGWSAVAMKMESEAELHKSLSVALSEELVKPLKVSVESQHRVRKAVESGVDKTGRMLAEWRSAQAKAKKHCYMSARENEKMQDQVFINKPRALTDKETAKLEAKCKKTQEAVRKAEGEYYTCCTKAERSRLEWESTTQRGGRCFHALEQERLEQLKDLLSKYYVCFRDYCPKMCQAVDRLVEPVSTCNVEVDLQSVSSLRDSAPTFAEQLLPDFYAEHMSNVMNRERRKESLERCLHWIRSDLERESRGRRGVENLAKALQESPHFGGEESQLEVHEKLLHLRSMLAFLEMTRVKLHNSAHELEPNRYRKVDHPLFKYLSVHKDKQGMMQSVLKLPHWIDNEDIEIELNEDGRGTGDGNSGQVDSDFDEFSSQGSDGEVSSHSVIQRNGGVSSNGGSTSSSSTTSATTNSSNNTTVIVPSVGKCRALYSYAANMYDELSIQPGDVINIHDKQADGWWLGELSGTVGIFPATYVEEV</sequence>
<dbReference type="InterPro" id="IPR057870">
    <property type="entry name" value="HR1_TOCA"/>
</dbReference>
<keyword evidence="13" id="KW-1185">Reference proteome</keyword>
<evidence type="ECO:0000313" key="13">
    <source>
        <dbReference type="Proteomes" id="UP000789390"/>
    </source>
</evidence>
<feature type="compositionally biased region" description="Pro residues" evidence="9">
    <location>
        <begin position="30"/>
        <end position="41"/>
    </location>
</feature>
<evidence type="ECO:0000256" key="6">
    <source>
        <dbReference type="ARBA" id="ARBA00023212"/>
    </source>
</evidence>
<dbReference type="InterPro" id="IPR035656">
    <property type="entry name" value="Nostrin_SH3"/>
</dbReference>
<dbReference type="PROSITE" id="PS51741">
    <property type="entry name" value="F_BAR"/>
    <property type="match status" value="1"/>
</dbReference>
<dbReference type="GO" id="GO:0005886">
    <property type="term" value="C:plasma membrane"/>
    <property type="evidence" value="ECO:0007669"/>
    <property type="project" value="TreeGrafter"/>
</dbReference>
<dbReference type="GO" id="GO:0016192">
    <property type="term" value="P:vesicle-mediated transport"/>
    <property type="evidence" value="ECO:0007669"/>
    <property type="project" value="UniProtKB-ARBA"/>
</dbReference>
<dbReference type="SUPFAM" id="SSF50044">
    <property type="entry name" value="SH3-domain"/>
    <property type="match status" value="1"/>
</dbReference>
<evidence type="ECO:0000259" key="10">
    <source>
        <dbReference type="PROSITE" id="PS50002"/>
    </source>
</evidence>
<feature type="compositionally biased region" description="Low complexity" evidence="9">
    <location>
        <begin position="289"/>
        <end position="317"/>
    </location>
</feature>
<evidence type="ECO:0000256" key="4">
    <source>
        <dbReference type="ARBA" id="ARBA00022553"/>
    </source>
</evidence>
<keyword evidence="2 7" id="KW-0728">SH3 domain</keyword>
<feature type="compositionally biased region" description="Polar residues" evidence="9">
    <location>
        <begin position="971"/>
        <end position="987"/>
    </location>
</feature>
<reference evidence="12" key="1">
    <citation type="submission" date="2021-11" db="EMBL/GenBank/DDBJ databases">
        <authorList>
            <person name="Schell T."/>
        </authorList>
    </citation>
    <scope>NUCLEOTIDE SEQUENCE</scope>
    <source>
        <strain evidence="12">M5</strain>
    </source>
</reference>
<dbReference type="Gene3D" id="2.30.30.40">
    <property type="entry name" value="SH3 Domains"/>
    <property type="match status" value="1"/>
</dbReference>
<feature type="compositionally biased region" description="Low complexity" evidence="9">
    <location>
        <begin position="326"/>
        <end position="343"/>
    </location>
</feature>
<feature type="region of interest" description="Disordered" evidence="9">
    <location>
        <begin position="407"/>
        <end position="445"/>
    </location>
</feature>
<dbReference type="Pfam" id="PF00611">
    <property type="entry name" value="FCH"/>
    <property type="match status" value="1"/>
</dbReference>
<keyword evidence="4" id="KW-0597">Phosphoprotein</keyword>
<feature type="domain" description="SH3" evidence="10">
    <location>
        <begin position="1020"/>
        <end position="1077"/>
    </location>
</feature>
<dbReference type="InterPro" id="IPR001060">
    <property type="entry name" value="FCH_dom"/>
</dbReference>
<evidence type="ECO:0000256" key="2">
    <source>
        <dbReference type="ARBA" id="ARBA00022443"/>
    </source>
</evidence>
<dbReference type="GO" id="GO:0005737">
    <property type="term" value="C:cytoplasm"/>
    <property type="evidence" value="ECO:0007669"/>
    <property type="project" value="TreeGrafter"/>
</dbReference>
<dbReference type="Pfam" id="PF00018">
    <property type="entry name" value="SH3_1"/>
    <property type="match status" value="1"/>
</dbReference>
<evidence type="ECO:0000259" key="11">
    <source>
        <dbReference type="PROSITE" id="PS51741"/>
    </source>
</evidence>
<feature type="region of interest" description="Disordered" evidence="9">
    <location>
        <begin position="18"/>
        <end position="60"/>
    </location>
</feature>
<keyword evidence="6" id="KW-0206">Cytoskeleton</keyword>
<evidence type="ECO:0000256" key="9">
    <source>
        <dbReference type="SAM" id="MobiDB-lite"/>
    </source>
</evidence>
<feature type="compositionally biased region" description="Acidic residues" evidence="9">
    <location>
        <begin position="211"/>
        <end position="220"/>
    </location>
</feature>
<dbReference type="InterPro" id="IPR031160">
    <property type="entry name" value="F_BAR_dom"/>
</dbReference>
<dbReference type="InterPro" id="IPR036028">
    <property type="entry name" value="SH3-like_dom_sf"/>
</dbReference>
<dbReference type="Proteomes" id="UP000789390">
    <property type="component" value="Unassembled WGS sequence"/>
</dbReference>
<evidence type="ECO:0008006" key="14">
    <source>
        <dbReference type="Google" id="ProtNLM"/>
    </source>
</evidence>
<dbReference type="GO" id="GO:0043226">
    <property type="term" value="C:organelle"/>
    <property type="evidence" value="ECO:0007669"/>
    <property type="project" value="UniProtKB-ARBA"/>
</dbReference>
<evidence type="ECO:0000256" key="5">
    <source>
        <dbReference type="ARBA" id="ARBA00023054"/>
    </source>
</evidence>
<organism evidence="12 13">
    <name type="scientific">Daphnia galeata</name>
    <dbReference type="NCBI Taxonomy" id="27404"/>
    <lineage>
        <taxon>Eukaryota</taxon>
        <taxon>Metazoa</taxon>
        <taxon>Ecdysozoa</taxon>
        <taxon>Arthropoda</taxon>
        <taxon>Crustacea</taxon>
        <taxon>Branchiopoda</taxon>
        <taxon>Diplostraca</taxon>
        <taxon>Cladocera</taxon>
        <taxon>Anomopoda</taxon>
        <taxon>Daphniidae</taxon>
        <taxon>Daphnia</taxon>
    </lineage>
</organism>
<keyword evidence="5 8" id="KW-0175">Coiled coil</keyword>
<dbReference type="InterPro" id="IPR001452">
    <property type="entry name" value="SH3_domain"/>
</dbReference>
<feature type="region of interest" description="Disordered" evidence="9">
    <location>
        <begin position="950"/>
        <end position="1015"/>
    </location>
</feature>
<dbReference type="Gene3D" id="6.10.140.470">
    <property type="match status" value="1"/>
</dbReference>
<proteinExistence type="predicted"/>
<evidence type="ECO:0000256" key="8">
    <source>
        <dbReference type="PROSITE-ProRule" id="PRU01077"/>
    </source>
</evidence>
<feature type="compositionally biased region" description="Low complexity" evidence="9">
    <location>
        <begin position="407"/>
        <end position="423"/>
    </location>
</feature>
<evidence type="ECO:0000256" key="7">
    <source>
        <dbReference type="PROSITE-ProRule" id="PRU00192"/>
    </source>
</evidence>
<accession>A0A8J2S7N0</accession>
<feature type="compositionally biased region" description="Polar residues" evidence="9">
    <location>
        <begin position="42"/>
        <end position="58"/>
    </location>
</feature>
<comment type="subcellular location">
    <subcellularLocation>
        <location evidence="1">Cytoplasm</location>
        <location evidence="1">Cytoskeleton</location>
    </subcellularLocation>
</comment>
<feature type="region of interest" description="Disordered" evidence="9">
    <location>
        <begin position="172"/>
        <end position="228"/>
    </location>
</feature>
<dbReference type="PANTHER" id="PTHR23065:SF7">
    <property type="entry name" value="NOSTRIN, ISOFORM H"/>
    <property type="match status" value="1"/>
</dbReference>
<dbReference type="SMART" id="SM00326">
    <property type="entry name" value="SH3"/>
    <property type="match status" value="1"/>
</dbReference>
<keyword evidence="3" id="KW-0963">Cytoplasm</keyword>
<dbReference type="CDD" id="cd11823">
    <property type="entry name" value="SH3_Nostrin"/>
    <property type="match status" value="1"/>
</dbReference>
<feature type="compositionally biased region" description="Low complexity" evidence="9">
    <location>
        <begin position="989"/>
        <end position="1015"/>
    </location>
</feature>
<evidence type="ECO:0000256" key="3">
    <source>
        <dbReference type="ARBA" id="ARBA00022490"/>
    </source>
</evidence>
<dbReference type="SUPFAM" id="SSF103657">
    <property type="entry name" value="BAR/IMD domain-like"/>
    <property type="match status" value="1"/>
</dbReference>
<gene>
    <name evidence="12" type="ORF">DGAL_LOCUS15928</name>
</gene>
<dbReference type="AlphaFoldDB" id="A0A8J2S7N0"/>